<reference evidence="4" key="3">
    <citation type="submission" date="2000-08" db="EMBL/GenBank/DDBJ databases">
        <authorList>
            <person name="Sato S."/>
            <person name="Nakamura Y."/>
            <person name="Kaneko T."/>
            <person name="Kato T."/>
            <person name="Asamizu E."/>
            <person name="Kotani H."/>
            <person name="Tabata S."/>
            <person name="Mewes H.W."/>
            <person name="Rudd S."/>
            <person name="Lemcke K."/>
            <person name="Mayer K.F.X."/>
        </authorList>
    </citation>
    <scope>NUCLEOTIDE SEQUENCE</scope>
</reference>
<evidence type="ECO:0000313" key="4">
    <source>
        <dbReference type="EMBL" id="CAC01741.1"/>
    </source>
</evidence>
<organism evidence="4">
    <name type="scientific">Arabidopsis thaliana</name>
    <name type="common">Mouse-ear cress</name>
    <dbReference type="NCBI Taxonomy" id="3702"/>
    <lineage>
        <taxon>Eukaryota</taxon>
        <taxon>Viridiplantae</taxon>
        <taxon>Streptophyta</taxon>
        <taxon>Embryophyta</taxon>
        <taxon>Tracheophyta</taxon>
        <taxon>Spermatophyta</taxon>
        <taxon>Magnoliopsida</taxon>
        <taxon>eudicotyledons</taxon>
        <taxon>Gunneridae</taxon>
        <taxon>Pentapetalae</taxon>
        <taxon>rosids</taxon>
        <taxon>malvids</taxon>
        <taxon>Brassicales</taxon>
        <taxon>Brassicaceae</taxon>
        <taxon>Camelineae</taxon>
        <taxon>Arabidopsis</taxon>
    </lineage>
</organism>
<dbReference type="HOGENOM" id="CLU_1663168_0_0_1"/>
<dbReference type="PIR" id="T51520">
    <property type="entry name" value="T51520"/>
</dbReference>
<feature type="compositionally biased region" description="Basic and acidic residues" evidence="1">
    <location>
        <begin position="82"/>
        <end position="92"/>
    </location>
</feature>
<feature type="region of interest" description="Disordered" evidence="1">
    <location>
        <begin position="82"/>
        <end position="104"/>
    </location>
</feature>
<reference evidence="3 5" key="1">
    <citation type="journal article" date="2000" name="Nature">
        <title>Sequence and analysis of chromosome 5 of the plant Arabidopsis thaliana.</title>
        <authorList>
            <consortium name="Kazusa DNA Research Institute"/>
            <consortium name="Cold Spring Harbor and Washington University in St Louis Sequencing Consortium"/>
            <consortium name="European Union Arabidopsis Genome Sequencing Consortium"/>
            <person name="Tabata S."/>
            <person name="Kaneko T."/>
            <person name="Nakamura Y."/>
            <person name="Kotani H."/>
            <person name="Kato T."/>
            <person name="Asamizu E."/>
            <person name="Miyajima N."/>
            <person name="Sasamoto S."/>
            <person name="Kimura T."/>
            <person name="Hosouchi T."/>
            <person name="Kawashima K."/>
            <person name="Kohara M."/>
            <person name="Matsumoto M."/>
            <person name="Matsuno A."/>
            <person name="Muraki A."/>
            <person name="Nakayama S."/>
            <person name="Nakazaki N."/>
            <person name="Naruo K."/>
            <person name="Okumura S."/>
            <person name="Shinpo S."/>
            <person name="Takeuchi C."/>
            <person name="Wada T."/>
            <person name="Watanabe A."/>
            <person name="Yamada M."/>
            <person name="Yasuda M."/>
            <person name="Sato S."/>
            <person name="de la Bastide M."/>
            <person name="Huang E."/>
            <person name="Spiegel L."/>
            <person name="Gnoj L."/>
            <person name="O'Shaughnessy A."/>
            <person name="Preston R."/>
            <person name="Habermann K."/>
            <person name="Murray J."/>
            <person name="Johnson D."/>
            <person name="Rohlfing T."/>
            <person name="Nelson J."/>
            <person name="Stoneking T."/>
            <person name="Pepin K."/>
            <person name="Spieth J."/>
            <person name="Sekhon M."/>
            <person name="Armstrong J."/>
            <person name="Becker M."/>
            <person name="Belter E."/>
            <person name="Cordum H."/>
            <person name="Cordes M."/>
            <person name="Courtney L."/>
            <person name="Courtney W."/>
            <person name="Dante M."/>
            <person name="Du H."/>
            <person name="Edwards J."/>
            <person name="Fryman J."/>
            <person name="Haakensen B."/>
            <person name="Lamar E."/>
            <person name="Latreille P."/>
            <person name="Leonard S."/>
            <person name="Meyer R."/>
            <person name="Mulvaney E."/>
            <person name="Ozersky P."/>
            <person name="Riley A."/>
            <person name="Strowmatt C."/>
            <person name="Wagner-McPherson C."/>
            <person name="Wollam A."/>
            <person name="Yoakum M."/>
            <person name="Bell M."/>
            <person name="Dedhia N."/>
            <person name="Parnell L."/>
            <person name="Shah R."/>
            <person name="Rodriguez M."/>
            <person name="See L.H."/>
            <person name="Vil D."/>
            <person name="Baker J."/>
            <person name="Kirchoff K."/>
            <person name="Toth K."/>
            <person name="King L."/>
            <person name="Bahret A."/>
            <person name="Miller B."/>
            <person name="Marra M."/>
            <person name="Martienssen R."/>
            <person name="McCombie W.R."/>
            <person name="Wilson R.K."/>
            <person name="Murphy G."/>
            <person name="Bancroft I."/>
            <person name="Volckaert G."/>
            <person name="Wambutt R."/>
            <person name="Dusterhoft A."/>
            <person name="Stiekema W."/>
            <person name="Pohl T."/>
            <person name="Entian K.D."/>
            <person name="Terryn N."/>
            <person name="Hartley N."/>
            <person name="Bent E."/>
            <person name="Johnson S."/>
            <person name="Langham S.A."/>
            <person name="McCullagh B."/>
            <person name="Robben J."/>
            <person name="Grymonprez B."/>
            <person name="Zimmermann W."/>
            <person name="Ramsperger U."/>
            <person name="Wedler H."/>
            <person name="Balke K."/>
            <person name="Wedler E."/>
            <person name="Peters S."/>
            <person name="van Staveren M."/>
            <person name="Dirkse W."/>
            <person name="Mooijman P."/>
            <person name="Lankhorst R.K."/>
            <person name="Weitzenegger T."/>
            <person name="Bothe G."/>
            <person name="Rose M."/>
            <person name="Hauf J."/>
            <person name="Berneiser S."/>
            <person name="Hempel S."/>
            <person name="Feldpausch M."/>
            <person name="Lamberth S."/>
            <person name="Villarroel R."/>
            <person name="Gielen J."/>
            <person name="Ardiles W."/>
            <person name="Bents O."/>
            <person name="Lemcke K."/>
            <person name="Kolesov G."/>
            <person name="Mayer K."/>
            <person name="Rudd S."/>
            <person name="Schoof H."/>
            <person name="Schueller C."/>
            <person name="Zaccaria P."/>
            <person name="Mewes H.W."/>
            <person name="Bevan M."/>
            <person name="Fransz P."/>
        </authorList>
    </citation>
    <scope>NUCLEOTIDE SEQUENCE [LARGE SCALE GENOMIC DNA]</scope>
    <source>
        <strain evidence="5">cv. Columbia</strain>
    </source>
</reference>
<dbReference type="Proteomes" id="UP000006548">
    <property type="component" value="Chromosome 5"/>
</dbReference>
<reference evidence="3" key="4">
    <citation type="submission" date="2011-02" db="EMBL/GenBank/DDBJ databases">
        <authorList>
            <consortium name="TAIR"/>
            <person name="Swarbreck D."/>
            <person name="Lamesch P."/>
            <person name="Wilks C."/>
            <person name="Huala E."/>
        </authorList>
    </citation>
    <scope>NUCLEOTIDE SEQUENCE</scope>
</reference>
<evidence type="ECO:0000256" key="1">
    <source>
        <dbReference type="SAM" id="MobiDB-lite"/>
    </source>
</evidence>
<evidence type="ECO:0000313" key="5">
    <source>
        <dbReference type="Proteomes" id="UP000006548"/>
    </source>
</evidence>
<evidence type="ECO:0000313" key="3">
    <source>
        <dbReference type="EMBL" id="AED92159.1"/>
    </source>
</evidence>
<feature type="compositionally biased region" description="Polar residues" evidence="1">
    <location>
        <begin position="93"/>
        <end position="104"/>
    </location>
</feature>
<evidence type="ECO:0000313" key="2">
    <source>
        <dbReference type="Araport" id="AT5G15420"/>
    </source>
</evidence>
<reference evidence="3" key="5">
    <citation type="submission" date="2016-05" db="EMBL/GenBank/DDBJ databases">
        <authorList>
            <person name="Krishnakumar V."/>
            <person name="Cheng C.-Y."/>
            <person name="Chan A.P."/>
            <person name="Schobel S."/>
            <person name="Kim M."/>
            <person name="Ferlanti E.S."/>
            <person name="Belyaeva I."/>
            <person name="Rosen B.D."/>
            <person name="Micklem G."/>
            <person name="Miller J.R."/>
            <person name="Vaughn M."/>
            <person name="Town C.D."/>
        </authorList>
    </citation>
    <scope>NUCLEOTIDE SEQUENCE</scope>
</reference>
<dbReference type="TAIR" id="AT5G15420"/>
<protein>
    <submittedName>
        <fullName evidence="4">Uncharacterized protein T20K14_30</fullName>
    </submittedName>
</protein>
<dbReference type="KEGG" id="ath:AT5G15420"/>
<reference evidence="5" key="6">
    <citation type="journal article" date="2017" name="Plant J.">
        <title>Araport11: a complete reannotation of the Arabidopsis thaliana reference genome.</title>
        <authorList>
            <person name="Cheng C.Y."/>
            <person name="Krishnakumar V."/>
            <person name="Chan A.P."/>
            <person name="Thibaud-Nissen F."/>
            <person name="Schobel S."/>
            <person name="Town C.D."/>
        </authorList>
    </citation>
    <scope>GENOME REANNOTATION</scope>
    <source>
        <strain evidence="5">cv. Columbia</strain>
    </source>
</reference>
<sequence length="159" mass="17732">MSCSNLQAKPESLGKKGTFFGTWREDSTSQLAQIIQFAQKSQLIDRRQLVERSRLVKIIQLAQKSQLIDTSRLVERSPLIEDHPARPEEPAHQNHQLETASPRSALNYALSSQQAFQPVDCPASSSARGLEIDSSPSPETHPYLFNSCINSPLLHAILE</sequence>
<dbReference type="EMBL" id="CP002688">
    <property type="protein sequence ID" value="AED92159.1"/>
    <property type="molecule type" value="Genomic_DNA"/>
</dbReference>
<dbReference type="PaxDb" id="3702-AT5G15420.1"/>
<reference evidence="4" key="2">
    <citation type="submission" date="2000-08" db="EMBL/GenBank/DDBJ databases">
        <authorList>
            <person name="EU Arabidopsis sequencing project"/>
        </authorList>
    </citation>
    <scope>NUCLEOTIDE SEQUENCE</scope>
</reference>
<name>Q9LF40_ARATH</name>
<proteinExistence type="predicted"/>
<keyword evidence="5" id="KW-1185">Reference proteome</keyword>
<gene>
    <name evidence="2 3" type="ordered locus">At5g15420</name>
    <name evidence="3" type="ORF">T20K14.30</name>
    <name evidence="4" type="ORF">T20K14_30</name>
</gene>
<accession>Q9LF40</accession>
<dbReference type="EMBL" id="AL391143">
    <property type="protein sequence ID" value="CAC01741.1"/>
    <property type="molecule type" value="Genomic_DNA"/>
</dbReference>
<dbReference type="AlphaFoldDB" id="Q9LF40"/>
<dbReference type="Araport" id="AT5G15420"/>
<dbReference type="GeneID" id="831394"/>